<evidence type="ECO:0000256" key="1">
    <source>
        <dbReference type="SAM" id="MobiDB-lite"/>
    </source>
</evidence>
<organism evidence="2 3">
    <name type="scientific">Sinanodonta woodiana</name>
    <name type="common">Chinese pond mussel</name>
    <name type="synonym">Anodonta woodiana</name>
    <dbReference type="NCBI Taxonomy" id="1069815"/>
    <lineage>
        <taxon>Eukaryota</taxon>
        <taxon>Metazoa</taxon>
        <taxon>Spiralia</taxon>
        <taxon>Lophotrochozoa</taxon>
        <taxon>Mollusca</taxon>
        <taxon>Bivalvia</taxon>
        <taxon>Autobranchia</taxon>
        <taxon>Heteroconchia</taxon>
        <taxon>Palaeoheterodonta</taxon>
        <taxon>Unionida</taxon>
        <taxon>Unionoidea</taxon>
        <taxon>Unionidae</taxon>
        <taxon>Unioninae</taxon>
        <taxon>Sinanodonta</taxon>
    </lineage>
</organism>
<dbReference type="Proteomes" id="UP001634394">
    <property type="component" value="Unassembled WGS sequence"/>
</dbReference>
<keyword evidence="3" id="KW-1185">Reference proteome</keyword>
<dbReference type="EMBL" id="JBJQND010000003">
    <property type="protein sequence ID" value="KAL3882809.1"/>
    <property type="molecule type" value="Genomic_DNA"/>
</dbReference>
<feature type="region of interest" description="Disordered" evidence="1">
    <location>
        <begin position="202"/>
        <end position="232"/>
    </location>
</feature>
<evidence type="ECO:0000313" key="3">
    <source>
        <dbReference type="Proteomes" id="UP001634394"/>
    </source>
</evidence>
<comment type="caution">
    <text evidence="2">The sequence shown here is derived from an EMBL/GenBank/DDBJ whole genome shotgun (WGS) entry which is preliminary data.</text>
</comment>
<feature type="compositionally biased region" description="Basic and acidic residues" evidence="1">
    <location>
        <begin position="354"/>
        <end position="373"/>
    </location>
</feature>
<feature type="compositionally biased region" description="Basic and acidic residues" evidence="1">
    <location>
        <begin position="215"/>
        <end position="232"/>
    </location>
</feature>
<feature type="region of interest" description="Disordered" evidence="1">
    <location>
        <begin position="340"/>
        <end position="373"/>
    </location>
</feature>
<feature type="compositionally biased region" description="Basic and acidic residues" evidence="1">
    <location>
        <begin position="169"/>
        <end position="183"/>
    </location>
</feature>
<name>A0ABD3X985_SINWO</name>
<sequence>MTGEKSKEDRDATRLTPEETLSTLSDNWINVLPEEVRRKFINRSKSIHSEDSLGHFRLLVEILTTGTSEKIEDKPVENREDTRLIFEQILSMLSNDQDRDATLVTPEEIRSLLLDNLDCLDYVSLLPDIALSDRTGKKSKITVTSASRLYAFPQTLRTGVAEPNTGNGENKDTHGQRKDNVDQEKKDCLDYVSLFPDIALSDKTGKKSKNTGNGENKDTHGQKKDNVDQEKKDRLDYVSLFPDIALSDKTGKKSKNTGNGENKDTHGQRKDNVDQEKKDCLDYVSLFPDIALSDKTGKKSKINVLPEEVRMKFINRSKSLHSEDSLAQLKLLVDITTTSKKTGEKPVENTGNGENKDTHGQKKDNVDQEKKDRLDYVPFSQQSEVKSLFMIMFQDRDATRLPPEDTLSTLSDNWVSIQTEAMTSRYMSYQKK</sequence>
<dbReference type="AlphaFoldDB" id="A0ABD3X985"/>
<accession>A0ABD3X985</accession>
<gene>
    <name evidence="2" type="ORF">ACJMK2_029115</name>
</gene>
<feature type="region of interest" description="Disordered" evidence="1">
    <location>
        <begin position="155"/>
        <end position="183"/>
    </location>
</feature>
<feature type="region of interest" description="Disordered" evidence="1">
    <location>
        <begin position="248"/>
        <end position="274"/>
    </location>
</feature>
<protein>
    <submittedName>
        <fullName evidence="2">Uncharacterized protein</fullName>
    </submittedName>
</protein>
<evidence type="ECO:0000313" key="2">
    <source>
        <dbReference type="EMBL" id="KAL3882809.1"/>
    </source>
</evidence>
<reference evidence="2 3" key="1">
    <citation type="submission" date="2024-11" db="EMBL/GenBank/DDBJ databases">
        <title>Chromosome-level genome assembly of the freshwater bivalve Anodonta woodiana.</title>
        <authorList>
            <person name="Chen X."/>
        </authorList>
    </citation>
    <scope>NUCLEOTIDE SEQUENCE [LARGE SCALE GENOMIC DNA]</scope>
    <source>
        <strain evidence="2">MN2024</strain>
        <tissue evidence="2">Gills</tissue>
    </source>
</reference>
<proteinExistence type="predicted"/>
<feature type="compositionally biased region" description="Basic and acidic residues" evidence="1">
    <location>
        <begin position="261"/>
        <end position="274"/>
    </location>
</feature>